<gene>
    <name evidence="1" type="ORF">SS50377_10337</name>
    <name evidence="2" type="ORF">SS50377_20019</name>
</gene>
<accession>V6LXQ2</accession>
<dbReference type="InterPro" id="IPR002110">
    <property type="entry name" value="Ankyrin_rpt"/>
</dbReference>
<dbReference type="EMBL" id="KI545952">
    <property type="protein sequence ID" value="EST49412.1"/>
    <property type="molecule type" value="Genomic_DNA"/>
</dbReference>
<dbReference type="InterPro" id="IPR036770">
    <property type="entry name" value="Ankyrin_rpt-contain_sf"/>
</dbReference>
<proteinExistence type="predicted"/>
<dbReference type="Gene3D" id="1.25.40.20">
    <property type="entry name" value="Ankyrin repeat-containing domain"/>
    <property type="match status" value="1"/>
</dbReference>
<dbReference type="EMBL" id="AUWU02000001">
    <property type="protein sequence ID" value="KAH0576673.1"/>
    <property type="molecule type" value="Genomic_DNA"/>
</dbReference>
<evidence type="ECO:0000313" key="1">
    <source>
        <dbReference type="EMBL" id="EST49412.1"/>
    </source>
</evidence>
<evidence type="ECO:0000313" key="2">
    <source>
        <dbReference type="EMBL" id="KAH0576673.1"/>
    </source>
</evidence>
<evidence type="ECO:0008006" key="4">
    <source>
        <dbReference type="Google" id="ProtNLM"/>
    </source>
</evidence>
<reference evidence="2" key="2">
    <citation type="submission" date="2020-12" db="EMBL/GenBank/DDBJ databases">
        <title>New Spironucleus salmonicida genome in near-complete chromosomes.</title>
        <authorList>
            <person name="Xu F."/>
            <person name="Kurt Z."/>
            <person name="Jimenez-Gonzalez A."/>
            <person name="Astvaldsson A."/>
            <person name="Andersson J.O."/>
            <person name="Svard S.G."/>
        </authorList>
    </citation>
    <scope>NUCLEOTIDE SEQUENCE</scope>
    <source>
        <strain evidence="2">ATCC 50377</strain>
    </source>
</reference>
<reference evidence="1 2" key="1">
    <citation type="journal article" date="2014" name="PLoS Genet.">
        <title>The Genome of Spironucleus salmonicida Highlights a Fish Pathogen Adapted to Fluctuating Environments.</title>
        <authorList>
            <person name="Xu F."/>
            <person name="Jerlstrom-Hultqvist J."/>
            <person name="Einarsson E."/>
            <person name="Astvaldsson A."/>
            <person name="Svard S.G."/>
            <person name="Andersson J.O."/>
        </authorList>
    </citation>
    <scope>NUCLEOTIDE SEQUENCE</scope>
    <source>
        <strain evidence="2">ATCC 50377</strain>
    </source>
</reference>
<dbReference type="VEuPathDB" id="GiardiaDB:SS50377_20019"/>
<organism evidence="1">
    <name type="scientific">Spironucleus salmonicida</name>
    <dbReference type="NCBI Taxonomy" id="348837"/>
    <lineage>
        <taxon>Eukaryota</taxon>
        <taxon>Metamonada</taxon>
        <taxon>Diplomonadida</taxon>
        <taxon>Hexamitidae</taxon>
        <taxon>Hexamitinae</taxon>
        <taxon>Spironucleus</taxon>
    </lineage>
</organism>
<protein>
    <recommendedName>
        <fullName evidence="4">Ankyrin repeat-containing protein</fullName>
    </recommendedName>
</protein>
<dbReference type="SUPFAM" id="SSF48403">
    <property type="entry name" value="Ankyrin repeat"/>
    <property type="match status" value="2"/>
</dbReference>
<sequence length="1753" mass="206627">MLNASELFANIRKDTIQFNHDIYDKYSDTLSPSPLGLPLLHYAAYENSPNAIKQLLNLNASISLKVPFQASTQTAFNKITFNSNATPLMIAILRNSEKAIQLLQSQFGICDSKGLTSTLIALINQKSNISQQIFTSKKFLALDVPLVKSGQFSHFNAILSLGLVKNFEWLVDNFSAFTSELQKGFYVQIALTGRLHPVEMVENSDAFKNKKVKIYVLENTFSLLKKSLKYLETNYVEEVSKKWDQKRYSTNFGELSFIDRVPKFDPEEEKRKQLYAAKEVLKQKLFTARNKSIMMQKQKQELLEIYFSQNITKEFLQTNRKLFRLQSYENLFVSHYIILKDDAELLKLTINYEYFFTLKNQFEVVQPKANLLEFALCLNKVNTTKCILDFADELKLFLCHDGTSIFSFAKTLNNEAAEEILSCGAIICQELVKSTYENNLLFDSFVEENATIYEALEVMFYNFKYQLEILRVCDLTINRVINESYVSNNILTRFLRFLADYILLNLLDQNTIWSNLYNKICSVLQVDKQLFKQDQTRTYVANLAYLEINNQIRQSYLLQQISVEKELQSNIIERKIKFKYDCSQLYQIDLIFNNQDTEKKHTLVLQCINFLPYAKDSQFIEFVDAMNVVSNIDFAKIPQRADSRESNYSQGIYNGFYPIHYAIIGQNIGFIKRHFKNCFYQENQSSVILPFKSVDSDMMIYVYKNSCLIVIMLLSLDSKFVLSLLQPIVEDILSKSYLDLNSKLKQFLFTLLNSQEQSFSVVDILIIMKHDKYLQQMFQLLLKLYVKFFDKFNIRFDKVITYCYFSQNFLYLQKIINILPIIAKEPFILHKQSVLFFQQLNQVQQDNIVSIPTIKFIDKIIQFFTVAIIVNKYKDIHYDYFNIKQDCQDIIDLHHKPVYVKLYKEDLFATRSQITNLETQYLNSVIQSLKYSEFVDQIYNESVTNLAYFQQYKDDIDLRVSNYKTIINGFTPLQYAVYFKKMLYIQYCVDNHLIIEPSNRQIALNFNNQYIIFNNYCCHPLGISICAGNKDCFNILLDYYLKYEEQSVKILKSQQYFLRLAIISGYQDLSKSQFFLSEIKETLSLINKSPNKLTFIHDMFQSNNQELIKYISQNINSSSSILPHVQKGLIHRVNGLCPLDYIENLNFKKCFKYFLLGNICLENLKNSSDESDISLLNTYYFCDEDLKSNHQNIQVSEVFRIQQQFALTQTIYKVGNKFEQWVNLFYVQDSEKQLNLYRSDQLVVEQRETNYLFGYYEGFNQLFYAALYNSQIVLQYFLKSQSQTVMQQPVIILIEDKLVILPEGSNVIHIAILSKNQQTVNILQEYYLEQWFKVTIIESEKQAVIKDEKYINYMPSFQLTLIELATQYDIELSLIIVYCELVRLIRQQDEQRIFKILQICLLQSNSQLISKILLVLNYYSLDIILKVFAQRIKLSEHDMWYYQIDNIIKLQYGPNQQPEWRINFMNKICQYNQSRLNYYLVIQNDLFESTEIQKYYNYNMPQLKQYYNMQFLVHKNTLNVKEIMGSRQIIYSLELSLSEKSILMQNNTTISFSTQVEVQTAWFNALSQNIKQKQIRFFLKQFDTRQTNISNKIFYGFYSIHYAIIFQNLENLIKLIPFEVALCTETEQIVLFNNHYFYIPKNTNAIQLIIILKLEKFLNVLSVQTLNSLVQDGEDLNLLNKICIIQNVNYGLFLNNLDDLIYFDLLQSCVEKKNQKFFEIVCYKIRYDSLKKIAKEGAFNEEYKQSIERILLE</sequence>
<name>V6LXQ2_9EUKA</name>
<dbReference type="SMART" id="SM00248">
    <property type="entry name" value="ANK"/>
    <property type="match status" value="8"/>
</dbReference>
<evidence type="ECO:0000313" key="3">
    <source>
        <dbReference type="Proteomes" id="UP000018208"/>
    </source>
</evidence>
<keyword evidence="3" id="KW-1185">Reference proteome</keyword>
<dbReference type="Proteomes" id="UP000018208">
    <property type="component" value="Unassembled WGS sequence"/>
</dbReference>